<dbReference type="PROSITE" id="PS51257">
    <property type="entry name" value="PROKAR_LIPOPROTEIN"/>
    <property type="match status" value="1"/>
</dbReference>
<feature type="signal peptide" evidence="2">
    <location>
        <begin position="1"/>
        <end position="22"/>
    </location>
</feature>
<feature type="chain" id="PRO_5046441867" description="Lipoprotein" evidence="2">
    <location>
        <begin position="23"/>
        <end position="397"/>
    </location>
</feature>
<evidence type="ECO:0008006" key="5">
    <source>
        <dbReference type="Google" id="ProtNLM"/>
    </source>
</evidence>
<accession>A0ABW8IC42</accession>
<feature type="compositionally biased region" description="Basic and acidic residues" evidence="1">
    <location>
        <begin position="28"/>
        <end position="52"/>
    </location>
</feature>
<evidence type="ECO:0000313" key="4">
    <source>
        <dbReference type="Proteomes" id="UP001619911"/>
    </source>
</evidence>
<reference evidence="3 4" key="1">
    <citation type="submission" date="2023-07" db="EMBL/GenBank/DDBJ databases">
        <title>Bacillus lucianemedeirus sp. nov, a new species isolated from an immunobiological production facility.</title>
        <authorList>
            <person name="Costa L.V."/>
            <person name="Miranda R.V.S.L."/>
            <person name="Brandao M.L.L."/>
            <person name="Reis C.M.F."/>
            <person name="Frazao A.M."/>
            <person name="Cruz F.V."/>
            <person name="Baio P.V.P."/>
            <person name="Veras J.F.C."/>
            <person name="Ramos J.N."/>
            <person name="Vieira V."/>
        </authorList>
    </citation>
    <scope>NUCLEOTIDE SEQUENCE [LARGE SCALE GENOMIC DNA]</scope>
    <source>
        <strain evidence="3 4">B190/17</strain>
    </source>
</reference>
<dbReference type="EMBL" id="JAUIYO010000020">
    <property type="protein sequence ID" value="MFK2827047.1"/>
    <property type="molecule type" value="Genomic_DNA"/>
</dbReference>
<gene>
    <name evidence="3" type="ORF">QYG89_15450</name>
</gene>
<keyword evidence="4" id="KW-1185">Reference proteome</keyword>
<keyword evidence="2" id="KW-0732">Signal</keyword>
<organism evidence="3 4">
    <name type="scientific">Bacillus lumedeiriae</name>
    <dbReference type="NCBI Taxonomy" id="3058829"/>
    <lineage>
        <taxon>Bacteria</taxon>
        <taxon>Bacillati</taxon>
        <taxon>Bacillota</taxon>
        <taxon>Bacilli</taxon>
        <taxon>Bacillales</taxon>
        <taxon>Bacillaceae</taxon>
        <taxon>Bacillus</taxon>
    </lineage>
</organism>
<evidence type="ECO:0000256" key="1">
    <source>
        <dbReference type="SAM" id="MobiDB-lite"/>
    </source>
</evidence>
<protein>
    <recommendedName>
        <fullName evidence="5">Lipoprotein</fullName>
    </recommendedName>
</protein>
<name>A0ABW8IC42_9BACI</name>
<evidence type="ECO:0000256" key="2">
    <source>
        <dbReference type="SAM" id="SignalP"/>
    </source>
</evidence>
<comment type="caution">
    <text evidence="3">The sequence shown here is derived from an EMBL/GenBank/DDBJ whole genome shotgun (WGS) entry which is preliminary data.</text>
</comment>
<proteinExistence type="predicted"/>
<evidence type="ECO:0000313" key="3">
    <source>
        <dbReference type="EMBL" id="MFK2827047.1"/>
    </source>
</evidence>
<feature type="region of interest" description="Disordered" evidence="1">
    <location>
        <begin position="24"/>
        <end position="52"/>
    </location>
</feature>
<sequence>MKKRDLKKIFAGLFLASSVLTACNTTDSETKEKPEENKQEEAKQEDVKKDEAEKAEVNYGEVFKEAVAELEKAKEGKDVDFDKVTELYTTNLQELVQKRDAEFEDTIDQHITTALAAGKDGSMDKVVVKQIFDKLMQKVFYTTMKHEFTEVDENWGNKEVVKEEIEEAKEFYAIIQTTVQKRDTAYSTNMEDAIAGGFAEIEKAVEADDKLGFSLGKQVVDKTLMKTFYFATGATPNGYATKAAASAKENAEEAKIQQAEGWAFYQSIFSYLNKHAQEDAAFIQKQFDLQTDVKTLDPVAVNKAFVRGFSKIALHEYDESVENWGEDKSVITALEGALFIDVIGEDIKALIGEQEYNALNEKAQKYLEEAKGKDKAAGEATLKEIRAALETVIEKAK</sequence>
<dbReference type="Proteomes" id="UP001619911">
    <property type="component" value="Unassembled WGS sequence"/>
</dbReference>
<dbReference type="RefSeq" id="WP_404318966.1">
    <property type="nucleotide sequence ID" value="NZ_JAUIYO010000020.1"/>
</dbReference>